<dbReference type="EMBL" id="VSKL01000001">
    <property type="protein sequence ID" value="TYB74572.1"/>
    <property type="molecule type" value="Genomic_DNA"/>
</dbReference>
<dbReference type="RefSeq" id="WP_066256962.1">
    <property type="nucleotide sequence ID" value="NZ_VSKL01000001.1"/>
</dbReference>
<evidence type="ECO:0000313" key="2">
    <source>
        <dbReference type="Proteomes" id="UP000324358"/>
    </source>
</evidence>
<gene>
    <name evidence="1" type="ORF">ES675_00055</name>
</gene>
<evidence type="ECO:0000313" key="1">
    <source>
        <dbReference type="EMBL" id="TYB74572.1"/>
    </source>
</evidence>
<name>A0A5D0QZ98_9FLAO</name>
<organism evidence="1 2">
    <name type="scientific">Bizionia algoritergicola</name>
    <dbReference type="NCBI Taxonomy" id="291187"/>
    <lineage>
        <taxon>Bacteria</taxon>
        <taxon>Pseudomonadati</taxon>
        <taxon>Bacteroidota</taxon>
        <taxon>Flavobacteriia</taxon>
        <taxon>Flavobacteriales</taxon>
        <taxon>Flavobacteriaceae</taxon>
        <taxon>Bizionia</taxon>
    </lineage>
</organism>
<dbReference type="AlphaFoldDB" id="A0A5D0QZ98"/>
<dbReference type="Proteomes" id="UP000324358">
    <property type="component" value="Unassembled WGS sequence"/>
</dbReference>
<comment type="caution">
    <text evidence="1">The sequence shown here is derived from an EMBL/GenBank/DDBJ whole genome shotgun (WGS) entry which is preliminary data.</text>
</comment>
<proteinExistence type="predicted"/>
<keyword evidence="2" id="KW-1185">Reference proteome</keyword>
<sequence>MSLDKIIQNEALKQFKPKGIRKRFLVSEGDLFHLYKDIAIIRKQEDREHLMADFKKLLKEAKQVQLVEMPEEKKGGEHEH</sequence>
<accession>A0A5D0QZ98</accession>
<protein>
    <submittedName>
        <fullName evidence="1">Uncharacterized protein</fullName>
    </submittedName>
</protein>
<reference evidence="1 2" key="1">
    <citation type="submission" date="2019-08" db="EMBL/GenBank/DDBJ databases">
        <title>Genomes of Antarctic Bizionia species.</title>
        <authorList>
            <person name="Bowman J.P."/>
        </authorList>
    </citation>
    <scope>NUCLEOTIDE SEQUENCE [LARGE SCALE GENOMIC DNA]</scope>
    <source>
        <strain evidence="1 2">APA-1</strain>
    </source>
</reference>
<dbReference type="OrthoDB" id="9927648at2"/>